<dbReference type="InterPro" id="IPR000845">
    <property type="entry name" value="Nucleoside_phosphorylase_d"/>
</dbReference>
<organism evidence="2 3">
    <name type="scientific">Trichoglossum hirsutum</name>
    <dbReference type="NCBI Taxonomy" id="265104"/>
    <lineage>
        <taxon>Eukaryota</taxon>
        <taxon>Fungi</taxon>
        <taxon>Dikarya</taxon>
        <taxon>Ascomycota</taxon>
        <taxon>Pezizomycotina</taxon>
        <taxon>Geoglossomycetes</taxon>
        <taxon>Geoglossales</taxon>
        <taxon>Geoglossaceae</taxon>
        <taxon>Trichoglossum</taxon>
    </lineage>
</organism>
<dbReference type="InterPro" id="IPR053137">
    <property type="entry name" value="NLR-like"/>
</dbReference>
<dbReference type="PANTHER" id="PTHR46082:SF11">
    <property type="entry name" value="AAA+ ATPASE DOMAIN-CONTAINING PROTEIN-RELATED"/>
    <property type="match status" value="1"/>
</dbReference>
<evidence type="ECO:0000313" key="3">
    <source>
        <dbReference type="Proteomes" id="UP000750711"/>
    </source>
</evidence>
<feature type="domain" description="Nucleoside phosphorylase" evidence="1">
    <location>
        <begin position="28"/>
        <end position="292"/>
    </location>
</feature>
<dbReference type="SUPFAM" id="SSF53167">
    <property type="entry name" value="Purine and uridine phosphorylases"/>
    <property type="match status" value="1"/>
</dbReference>
<dbReference type="Gene3D" id="3.40.50.1580">
    <property type="entry name" value="Nucleoside phosphorylase domain"/>
    <property type="match status" value="1"/>
</dbReference>
<dbReference type="InterPro" id="IPR035994">
    <property type="entry name" value="Nucleoside_phosphorylase_sf"/>
</dbReference>
<reference evidence="2" key="1">
    <citation type="submission" date="2021-03" db="EMBL/GenBank/DDBJ databases">
        <title>Comparative genomics and phylogenomic investigation of the class Geoglossomycetes provide insights into ecological specialization and systematics.</title>
        <authorList>
            <person name="Melie T."/>
            <person name="Pirro S."/>
            <person name="Miller A.N."/>
            <person name="Quandt A."/>
        </authorList>
    </citation>
    <scope>NUCLEOTIDE SEQUENCE</scope>
    <source>
        <strain evidence="2">CAQ_001_2017</strain>
    </source>
</reference>
<dbReference type="AlphaFoldDB" id="A0A9P8RNX2"/>
<name>A0A9P8RNX2_9PEZI</name>
<dbReference type="Pfam" id="PF01048">
    <property type="entry name" value="PNP_UDP_1"/>
    <property type="match status" value="1"/>
</dbReference>
<dbReference type="EMBL" id="JAGHQM010000725">
    <property type="protein sequence ID" value="KAH0558830.1"/>
    <property type="molecule type" value="Genomic_DNA"/>
</dbReference>
<protein>
    <recommendedName>
        <fullName evidence="1">Nucleoside phosphorylase domain-containing protein</fullName>
    </recommendedName>
</protein>
<dbReference type="InterPro" id="IPR027417">
    <property type="entry name" value="P-loop_NTPase"/>
</dbReference>
<dbReference type="PANTHER" id="PTHR46082">
    <property type="entry name" value="ATP/GTP-BINDING PROTEIN-RELATED"/>
    <property type="match status" value="1"/>
</dbReference>
<dbReference type="GO" id="GO:0009116">
    <property type="term" value="P:nucleoside metabolic process"/>
    <property type="evidence" value="ECO:0007669"/>
    <property type="project" value="InterPro"/>
</dbReference>
<dbReference type="SUPFAM" id="SSF52540">
    <property type="entry name" value="P-loop containing nucleoside triphosphate hydrolases"/>
    <property type="match status" value="1"/>
</dbReference>
<gene>
    <name evidence="2" type="ORF">GP486_004529</name>
</gene>
<proteinExistence type="predicted"/>
<evidence type="ECO:0000313" key="2">
    <source>
        <dbReference type="EMBL" id="KAH0558830.1"/>
    </source>
</evidence>
<sequence>MEMTAAKTSYSTHAQIPQVRLTRKDYTVGWICALPIELAVVQEMLDEEHQGLPHDADDSNIYTFGRMGEHNVVIACLTAGQIGNNSAASAAVQMKSSFNAIRFGLMVGIGGSVLSTESDIRLGDVVISQSFNQNGGVVQYDFGMTTSSGFIRTGFLNAPPTILLNALSILPEFNRNKAGSDILFEATYKHVGGAECEECSRLRIVDRQPRGEEIMIHYGTIASGNQVMQDSAIRDRLSSELGGVLCFDMEAAGLMNNFPCLVVRGICDYADSHKNKRWQAYAAGTAAACAKEILSVIPAAKVMMEPTADEVIHRKDAACSAPWLVPFERNPHFTGRESQLARLEEKLYVKDRAAEIAITGLGGVGKTQLALELAYRAREKYENCSVIWMLATSMENLQQAYVHAAQQLGIHGWEQEKVNVKKLVQDHLGKESAGQWLLVFDNADDIDMWTSGPSSGQRSGRLISRLLDMWILRPGSGQRSDRLIDYLPRSKQGRTIFTTRDRKTAVELAQQNVIEIPEMDEHMAMQLLQKCLINPDLIDNEQDTKALLARLTYLPLAIVQAAAYINKNGIVLAGYLSLLADQEEEIIELLSEEFDNGIYSNVKNPVVTTWLISFEQIRHCDPLVHYQHGLVVVVHVTLCILERKSASLFRV</sequence>
<accession>A0A9P8RNX2</accession>
<evidence type="ECO:0000259" key="1">
    <source>
        <dbReference type="Pfam" id="PF01048"/>
    </source>
</evidence>
<dbReference type="Gene3D" id="3.40.50.300">
    <property type="entry name" value="P-loop containing nucleotide triphosphate hydrolases"/>
    <property type="match status" value="1"/>
</dbReference>
<dbReference type="GO" id="GO:0003824">
    <property type="term" value="F:catalytic activity"/>
    <property type="evidence" value="ECO:0007669"/>
    <property type="project" value="InterPro"/>
</dbReference>
<keyword evidence="3" id="KW-1185">Reference proteome</keyword>
<dbReference type="Proteomes" id="UP000750711">
    <property type="component" value="Unassembled WGS sequence"/>
</dbReference>
<comment type="caution">
    <text evidence="2">The sequence shown here is derived from an EMBL/GenBank/DDBJ whole genome shotgun (WGS) entry which is preliminary data.</text>
</comment>